<dbReference type="Proteomes" id="UP000192801">
    <property type="component" value="Unassembled WGS sequence"/>
</dbReference>
<proteinExistence type="predicted"/>
<feature type="transmembrane region" description="Helical" evidence="1">
    <location>
        <begin position="266"/>
        <end position="284"/>
    </location>
</feature>
<gene>
    <name evidence="3" type="ORF">BST26_04075</name>
</gene>
<organism evidence="3 4">
    <name type="scientific">Mycolicibacterium insubricum</name>
    <dbReference type="NCBI Taxonomy" id="444597"/>
    <lineage>
        <taxon>Bacteria</taxon>
        <taxon>Bacillati</taxon>
        <taxon>Actinomycetota</taxon>
        <taxon>Actinomycetes</taxon>
        <taxon>Mycobacteriales</taxon>
        <taxon>Mycobacteriaceae</taxon>
        <taxon>Mycolicibacterium</taxon>
    </lineage>
</organism>
<feature type="transmembrane region" description="Helical" evidence="1">
    <location>
        <begin position="233"/>
        <end position="254"/>
    </location>
</feature>
<feature type="chain" id="PRO_5013140191" description="Diphosphate--fructose-6-phosphate 1-phosphotransferase" evidence="2">
    <location>
        <begin position="29"/>
        <end position="306"/>
    </location>
</feature>
<feature type="transmembrane region" description="Helical" evidence="1">
    <location>
        <begin position="44"/>
        <end position="63"/>
    </location>
</feature>
<feature type="signal peptide" evidence="2">
    <location>
        <begin position="1"/>
        <end position="28"/>
    </location>
</feature>
<feature type="transmembrane region" description="Helical" evidence="1">
    <location>
        <begin position="202"/>
        <end position="221"/>
    </location>
</feature>
<evidence type="ECO:0000313" key="4">
    <source>
        <dbReference type="Proteomes" id="UP000192801"/>
    </source>
</evidence>
<keyword evidence="1" id="KW-0472">Membrane</keyword>
<keyword evidence="4" id="KW-1185">Reference proteome</keyword>
<dbReference type="STRING" id="444597.BST26_04075"/>
<feature type="transmembrane region" description="Helical" evidence="1">
    <location>
        <begin position="168"/>
        <end position="190"/>
    </location>
</feature>
<evidence type="ECO:0000256" key="1">
    <source>
        <dbReference type="SAM" id="Phobius"/>
    </source>
</evidence>
<protein>
    <recommendedName>
        <fullName evidence="5">Diphosphate--fructose-6-phosphate 1-phosphotransferase</fullName>
    </recommendedName>
</protein>
<feature type="transmembrane region" description="Helical" evidence="1">
    <location>
        <begin position="72"/>
        <end position="94"/>
    </location>
</feature>
<evidence type="ECO:0000313" key="3">
    <source>
        <dbReference type="EMBL" id="ORA72867.1"/>
    </source>
</evidence>
<keyword evidence="2" id="KW-0732">Signal</keyword>
<evidence type="ECO:0000256" key="2">
    <source>
        <dbReference type="SAM" id="SignalP"/>
    </source>
</evidence>
<name>A0A1X0DKM5_9MYCO</name>
<dbReference type="AlphaFoldDB" id="A0A1X0DKM5"/>
<reference evidence="3 4" key="1">
    <citation type="submission" date="2016-12" db="EMBL/GenBank/DDBJ databases">
        <title>The new phylogeny of genus Mycobacterium.</title>
        <authorList>
            <person name="Tortoli E."/>
            <person name="Trovato A."/>
            <person name="Cirillo D.M."/>
        </authorList>
    </citation>
    <scope>NUCLEOTIDE SEQUENCE [LARGE SCALE GENOMIC DNA]</scope>
    <source>
        <strain evidence="3 4">DSM 45130</strain>
    </source>
</reference>
<comment type="caution">
    <text evidence="3">The sequence shown here is derived from an EMBL/GenBank/DDBJ whole genome shotgun (WGS) entry which is preliminary data.</text>
</comment>
<sequence length="306" mass="32778">MATYRYVRLILVAVVAALFASVTLTAKAAQWCWQPSISAFYYTHAHAVFIGALCATGVCLIAYKGMNRTEDILLNFSGFLALVVALVPTTPPAGGAACGEWLPTVGEPWAAVDNNIGAVLIGAALGLLVFAAVRAAAVPPPQSAAELAASDDTEPDALARIIEFVLRWAQLVVPVAVAATLVVGVVWFFADRASFATDAHGAAAIAMFAGIIAVVVLYACYSAQHSCHCHTRGWFAVFYAVIAAVMTVTLALTGWVHYHHPQWEHWLLWLEVLLITEFALFWAVQTADSWNGPYDAPMPALVGHRD</sequence>
<keyword evidence="1" id="KW-0812">Transmembrane</keyword>
<feature type="transmembrane region" description="Helical" evidence="1">
    <location>
        <begin position="114"/>
        <end position="133"/>
    </location>
</feature>
<evidence type="ECO:0008006" key="5">
    <source>
        <dbReference type="Google" id="ProtNLM"/>
    </source>
</evidence>
<accession>A0A1X0DKM5</accession>
<keyword evidence="1" id="KW-1133">Transmembrane helix</keyword>
<dbReference type="EMBL" id="MVHS01000006">
    <property type="protein sequence ID" value="ORA72867.1"/>
    <property type="molecule type" value="Genomic_DNA"/>
</dbReference>